<feature type="compositionally biased region" description="Acidic residues" evidence="9">
    <location>
        <begin position="724"/>
        <end position="734"/>
    </location>
</feature>
<feature type="transmembrane region" description="Helical" evidence="10">
    <location>
        <begin position="501"/>
        <end position="526"/>
    </location>
</feature>
<keyword evidence="12" id="KW-1185">Reference proteome</keyword>
<keyword evidence="4 10" id="KW-0812">Transmembrane</keyword>
<feature type="transmembrane region" description="Helical" evidence="10">
    <location>
        <begin position="460"/>
        <end position="481"/>
    </location>
</feature>
<feature type="binding site" evidence="8">
    <location>
        <position position="92"/>
    </location>
    <ligand>
        <name>Na(+)</name>
        <dbReference type="ChEBI" id="CHEBI:29101"/>
        <label>1</label>
    </ligand>
</feature>
<feature type="binding site" evidence="8">
    <location>
        <position position="476"/>
    </location>
    <ligand>
        <name>Na(+)</name>
        <dbReference type="ChEBI" id="CHEBI:29101"/>
        <label>1</label>
    </ligand>
</feature>
<feature type="binding site" evidence="8">
    <location>
        <position position="472"/>
    </location>
    <ligand>
        <name>Na(+)</name>
        <dbReference type="ChEBI" id="CHEBI:29101"/>
        <label>1</label>
    </ligand>
</feature>
<name>A0A9N9RQP9_9DIPT</name>
<evidence type="ECO:0000256" key="7">
    <source>
        <dbReference type="ARBA" id="ARBA00023136"/>
    </source>
</evidence>
<feature type="region of interest" description="Disordered" evidence="9">
    <location>
        <begin position="709"/>
        <end position="745"/>
    </location>
</feature>
<feature type="binding site" evidence="8">
    <location>
        <position position="355"/>
    </location>
    <ligand>
        <name>Na(+)</name>
        <dbReference type="ChEBI" id="CHEBI:29101"/>
        <label>1</label>
    </ligand>
</feature>
<dbReference type="EMBL" id="OU895878">
    <property type="protein sequence ID" value="CAG9801836.1"/>
    <property type="molecule type" value="Genomic_DNA"/>
</dbReference>
<evidence type="ECO:0000313" key="12">
    <source>
        <dbReference type="Proteomes" id="UP001153620"/>
    </source>
</evidence>
<sequence length="769" mass="85449">MTSNSNATHLPTTDATKGAGVIVGGGVLRNANNGHEMAPLNTRARGDGHHGVTIVLSPPQRRSISSLSAPGGDDPTRAAWSGKMQFFLSIIGYSVGLGNIWRFPYLCQQNGGGAFLIPFMIMLVLEGIPLFLIELGIGQRMRLGCLGVWNTIHPWLGGIGISSCIVTLFVAIYYNVIITWCIYYFINSFRYPLPWSECPRLGPNNTFVDECLRSSETEYFWYRDTLDASPSIDDNGGFKWWIIICLILAWLVVFFIVMKGIQSSGKAVYFTSLFPYLVLTIFFVRGITLPGAGAGLMHMYKPKVEMLLLPNVWLDAATQVFYSFGLAFGSLIAFGSYNTPKNNCVRDVLLVSLCNAFTAIYASVVIFAILGFKATKNTESCIDVNRQLLLNHHLTNDTNLLDDAVTNMVNQLNSTNSTSIKDWGLQICSLEDNLSKAAEGTGLAFIIFTQAIVELPGSTIWAVLFFTMLLALGLGSQIGMLEGMLCTIFDIDIFKRVRKPILTGVVCLFCFIVGLIFTTGAGEYWLKMFDSFAGTLGLVVVAFMEMIAVIYVYGHKKFTEDIYQMTGYRPGWYWQLTWRYIGPGLMSILLVASVWGYIKEVPKYKAWDAVLGKGVELHYPNWVMAIALGMIFAGILPMPLVYLLRRFQILKVDLDIHQGSIRRNETTASTKEMIDQDDDAMSPDMPLPPASSLAATRFTIGDFDDDDDYGNGKTRIGGPLATSDSEDNVDDDEPMTMTSKNNNNNNLKIYYNNHQNSSKKPFKMEIVDF</sequence>
<feature type="transmembrane region" description="Helical" evidence="10">
    <location>
        <begin position="86"/>
        <end position="103"/>
    </location>
</feature>
<accession>A0A9N9RQP9</accession>
<keyword evidence="6 10" id="KW-1133">Transmembrane helix</keyword>
<feature type="transmembrane region" description="Helical" evidence="10">
    <location>
        <begin position="273"/>
        <end position="300"/>
    </location>
</feature>
<feature type="transmembrane region" description="Helical" evidence="10">
    <location>
        <begin position="576"/>
        <end position="598"/>
    </location>
</feature>
<dbReference type="AlphaFoldDB" id="A0A9N9RQP9"/>
<feature type="transmembrane region" description="Helical" evidence="10">
    <location>
        <begin position="622"/>
        <end position="644"/>
    </location>
</feature>
<evidence type="ECO:0000256" key="10">
    <source>
        <dbReference type="SAM" id="Phobius"/>
    </source>
</evidence>
<keyword evidence="8" id="KW-0915">Sodium</keyword>
<evidence type="ECO:0000256" key="9">
    <source>
        <dbReference type="SAM" id="MobiDB-lite"/>
    </source>
</evidence>
<dbReference type="CDD" id="cd10332">
    <property type="entry name" value="SLC6sbd-B0AT-like"/>
    <property type="match status" value="1"/>
</dbReference>
<evidence type="ECO:0000313" key="11">
    <source>
        <dbReference type="EMBL" id="CAG9801836.1"/>
    </source>
</evidence>
<evidence type="ECO:0000256" key="2">
    <source>
        <dbReference type="ARBA" id="ARBA00006459"/>
    </source>
</evidence>
<dbReference type="PANTHER" id="PTHR11616">
    <property type="entry name" value="SODIUM/CHLORIDE DEPENDENT TRANSPORTER"/>
    <property type="match status" value="1"/>
</dbReference>
<reference evidence="11" key="2">
    <citation type="submission" date="2022-10" db="EMBL/GenBank/DDBJ databases">
        <authorList>
            <consortium name="ENA_rothamsted_submissions"/>
            <consortium name="culmorum"/>
            <person name="King R."/>
        </authorList>
    </citation>
    <scope>NUCLEOTIDE SEQUENCE</scope>
</reference>
<dbReference type="PRINTS" id="PR00176">
    <property type="entry name" value="NANEUSMPORT"/>
</dbReference>
<keyword evidence="3" id="KW-0813">Transport</keyword>
<feature type="binding site" evidence="8">
    <location>
        <position position="99"/>
    </location>
    <ligand>
        <name>Na(+)</name>
        <dbReference type="ChEBI" id="CHEBI:29101"/>
        <label>1</label>
    </ligand>
</feature>
<dbReference type="PROSITE" id="PS00610">
    <property type="entry name" value="NA_NEUROTRAN_SYMP_1"/>
    <property type="match status" value="1"/>
</dbReference>
<feature type="binding site" evidence="8">
    <location>
        <position position="95"/>
    </location>
    <ligand>
        <name>Na(+)</name>
        <dbReference type="ChEBI" id="CHEBI:29101"/>
        <label>1</label>
    </ligand>
</feature>
<dbReference type="GO" id="GO:0089718">
    <property type="term" value="P:amino acid import across plasma membrane"/>
    <property type="evidence" value="ECO:0007669"/>
    <property type="project" value="TreeGrafter"/>
</dbReference>
<dbReference type="GO" id="GO:0046872">
    <property type="term" value="F:metal ion binding"/>
    <property type="evidence" value="ECO:0007669"/>
    <property type="project" value="UniProtKB-KW"/>
</dbReference>
<dbReference type="GO" id="GO:0015187">
    <property type="term" value="F:glycine transmembrane transporter activity"/>
    <property type="evidence" value="ECO:0007669"/>
    <property type="project" value="TreeGrafter"/>
</dbReference>
<dbReference type="SUPFAM" id="SSF161070">
    <property type="entry name" value="SNF-like"/>
    <property type="match status" value="1"/>
</dbReference>
<dbReference type="NCBIfam" id="NF037979">
    <property type="entry name" value="Na_transp"/>
    <property type="match status" value="1"/>
</dbReference>
<comment type="similarity">
    <text evidence="2">Belongs to the sodium:neurotransmitter symporter (SNF) (TC 2.A.22) family.</text>
</comment>
<feature type="transmembrane region" description="Helical" evidence="10">
    <location>
        <begin position="532"/>
        <end position="555"/>
    </location>
</feature>
<dbReference type="InterPro" id="IPR037272">
    <property type="entry name" value="SNS_sf"/>
</dbReference>
<organism evidence="11 12">
    <name type="scientific">Chironomus riparius</name>
    <dbReference type="NCBI Taxonomy" id="315576"/>
    <lineage>
        <taxon>Eukaryota</taxon>
        <taxon>Metazoa</taxon>
        <taxon>Ecdysozoa</taxon>
        <taxon>Arthropoda</taxon>
        <taxon>Hexapoda</taxon>
        <taxon>Insecta</taxon>
        <taxon>Pterygota</taxon>
        <taxon>Neoptera</taxon>
        <taxon>Endopterygota</taxon>
        <taxon>Diptera</taxon>
        <taxon>Nematocera</taxon>
        <taxon>Chironomoidea</taxon>
        <taxon>Chironomidae</taxon>
        <taxon>Chironominae</taxon>
        <taxon>Chironomus</taxon>
    </lineage>
</organism>
<evidence type="ECO:0000256" key="1">
    <source>
        <dbReference type="ARBA" id="ARBA00004141"/>
    </source>
</evidence>
<proteinExistence type="inferred from homology"/>
<keyword evidence="7 10" id="KW-0472">Membrane</keyword>
<feature type="transmembrane region" description="Helical" evidence="10">
    <location>
        <begin position="158"/>
        <end position="186"/>
    </location>
</feature>
<dbReference type="OrthoDB" id="6581954at2759"/>
<feature type="binding site" evidence="8">
    <location>
        <position position="323"/>
    </location>
    <ligand>
        <name>Na(+)</name>
        <dbReference type="ChEBI" id="CHEBI:29101"/>
        <label>1</label>
    </ligand>
</feature>
<dbReference type="GO" id="GO:0015179">
    <property type="term" value="F:L-amino acid transmembrane transporter activity"/>
    <property type="evidence" value="ECO:0007669"/>
    <property type="project" value="TreeGrafter"/>
</dbReference>
<dbReference type="Proteomes" id="UP001153620">
    <property type="component" value="Chromosome 2"/>
</dbReference>
<feature type="transmembrane region" description="Helical" evidence="10">
    <location>
        <begin position="240"/>
        <end position="261"/>
    </location>
</feature>
<dbReference type="GO" id="GO:0005283">
    <property type="term" value="F:amino acid:sodium symporter activity"/>
    <property type="evidence" value="ECO:0007669"/>
    <property type="project" value="TreeGrafter"/>
</dbReference>
<dbReference type="PANTHER" id="PTHR11616:SF236">
    <property type="entry name" value="TRANSPORTER"/>
    <property type="match status" value="1"/>
</dbReference>
<keyword evidence="8" id="KW-0479">Metal-binding</keyword>
<comment type="subcellular location">
    <subcellularLocation>
        <location evidence="1">Membrane</location>
        <topology evidence="1">Multi-pass membrane protein</topology>
    </subcellularLocation>
</comment>
<evidence type="ECO:0000256" key="5">
    <source>
        <dbReference type="ARBA" id="ARBA00022847"/>
    </source>
</evidence>
<dbReference type="Pfam" id="PF00209">
    <property type="entry name" value="SNF"/>
    <property type="match status" value="1"/>
</dbReference>
<feature type="transmembrane region" description="Helical" evidence="10">
    <location>
        <begin position="320"/>
        <end position="337"/>
    </location>
</feature>
<keyword evidence="5" id="KW-0769">Symport</keyword>
<evidence type="ECO:0000256" key="8">
    <source>
        <dbReference type="PIRSR" id="PIRSR600175-1"/>
    </source>
</evidence>
<reference evidence="11" key="1">
    <citation type="submission" date="2022-01" db="EMBL/GenBank/DDBJ databases">
        <authorList>
            <person name="King R."/>
        </authorList>
    </citation>
    <scope>NUCLEOTIDE SEQUENCE</scope>
</reference>
<evidence type="ECO:0000256" key="6">
    <source>
        <dbReference type="ARBA" id="ARBA00022989"/>
    </source>
</evidence>
<feature type="transmembrane region" description="Helical" evidence="10">
    <location>
        <begin position="115"/>
        <end position="137"/>
    </location>
</feature>
<protein>
    <recommendedName>
        <fullName evidence="13">Transporter</fullName>
    </recommendedName>
</protein>
<evidence type="ECO:0000256" key="3">
    <source>
        <dbReference type="ARBA" id="ARBA00022448"/>
    </source>
</evidence>
<evidence type="ECO:0000256" key="4">
    <source>
        <dbReference type="ARBA" id="ARBA00022692"/>
    </source>
</evidence>
<dbReference type="InterPro" id="IPR000175">
    <property type="entry name" value="Na/ntran_symport"/>
</dbReference>
<feature type="transmembrane region" description="Helical" evidence="10">
    <location>
        <begin position="349"/>
        <end position="370"/>
    </location>
</feature>
<gene>
    <name evidence="11" type="ORF">CHIRRI_LOCUS4756</name>
</gene>
<evidence type="ECO:0008006" key="13">
    <source>
        <dbReference type="Google" id="ProtNLM"/>
    </source>
</evidence>
<dbReference type="GO" id="GO:0005886">
    <property type="term" value="C:plasma membrane"/>
    <property type="evidence" value="ECO:0007669"/>
    <property type="project" value="TreeGrafter"/>
</dbReference>